<feature type="region of interest" description="Disordered" evidence="1">
    <location>
        <begin position="62"/>
        <end position="110"/>
    </location>
</feature>
<accession>G2R0A2</accession>
<keyword evidence="3" id="KW-1185">Reference proteome</keyword>
<gene>
    <name evidence="2" type="ORF">THITE_2088758</name>
</gene>
<feature type="region of interest" description="Disordered" evidence="1">
    <location>
        <begin position="1"/>
        <end position="24"/>
    </location>
</feature>
<name>G2R0A2_THETT</name>
<evidence type="ECO:0000313" key="2">
    <source>
        <dbReference type="EMBL" id="AEO67270.1"/>
    </source>
</evidence>
<dbReference type="HOGENOM" id="CLU_2172818_0_0_1"/>
<dbReference type="Proteomes" id="UP000008181">
    <property type="component" value="Chromosome 2"/>
</dbReference>
<sequence>MRGIDCGSTAAGYRQGQLPGAPEPTWPSCNGFRSPGSESCQHAGPVVGYMFLHNKHLITGLSNRPPVAPEQEYPHWLQPSAPARKPPRRHEGDTAVDSGSAHAPCFQIHV</sequence>
<organism evidence="2 3">
    <name type="scientific">Thermothielavioides terrestris (strain ATCC 38088 / NRRL 8126)</name>
    <name type="common">Thielavia terrestris</name>
    <dbReference type="NCBI Taxonomy" id="578455"/>
    <lineage>
        <taxon>Eukaryota</taxon>
        <taxon>Fungi</taxon>
        <taxon>Dikarya</taxon>
        <taxon>Ascomycota</taxon>
        <taxon>Pezizomycotina</taxon>
        <taxon>Sordariomycetes</taxon>
        <taxon>Sordariomycetidae</taxon>
        <taxon>Sordariales</taxon>
        <taxon>Chaetomiaceae</taxon>
        <taxon>Thermothielavioides</taxon>
        <taxon>Thermothielavioides terrestris</taxon>
    </lineage>
</organism>
<evidence type="ECO:0000256" key="1">
    <source>
        <dbReference type="SAM" id="MobiDB-lite"/>
    </source>
</evidence>
<dbReference type="EMBL" id="CP003010">
    <property type="protein sequence ID" value="AEO67270.1"/>
    <property type="molecule type" value="Genomic_DNA"/>
</dbReference>
<dbReference type="RefSeq" id="XP_003653606.1">
    <property type="nucleotide sequence ID" value="XM_003653558.1"/>
</dbReference>
<reference evidence="2 3" key="1">
    <citation type="journal article" date="2011" name="Nat. Biotechnol.">
        <title>Comparative genomic analysis of the thermophilic biomass-degrading fungi Myceliophthora thermophila and Thielavia terrestris.</title>
        <authorList>
            <person name="Berka R.M."/>
            <person name="Grigoriev I.V."/>
            <person name="Otillar R."/>
            <person name="Salamov A."/>
            <person name="Grimwood J."/>
            <person name="Reid I."/>
            <person name="Ishmael N."/>
            <person name="John T."/>
            <person name="Darmond C."/>
            <person name="Moisan M.-C."/>
            <person name="Henrissat B."/>
            <person name="Coutinho P.M."/>
            <person name="Lombard V."/>
            <person name="Natvig D.O."/>
            <person name="Lindquist E."/>
            <person name="Schmutz J."/>
            <person name="Lucas S."/>
            <person name="Harris P."/>
            <person name="Powlowski J."/>
            <person name="Bellemare A."/>
            <person name="Taylor D."/>
            <person name="Butler G."/>
            <person name="de Vries R.P."/>
            <person name="Allijn I.E."/>
            <person name="van den Brink J."/>
            <person name="Ushinsky S."/>
            <person name="Storms R."/>
            <person name="Powell A.J."/>
            <person name="Paulsen I.T."/>
            <person name="Elbourne L.D.H."/>
            <person name="Baker S.E."/>
            <person name="Magnuson J."/>
            <person name="LaBoissiere S."/>
            <person name="Clutterbuck A.J."/>
            <person name="Martinez D."/>
            <person name="Wogulis M."/>
            <person name="de Leon A.L."/>
            <person name="Rey M.W."/>
            <person name="Tsang A."/>
        </authorList>
    </citation>
    <scope>NUCLEOTIDE SEQUENCE [LARGE SCALE GENOMIC DNA]</scope>
    <source>
        <strain evidence="3">ATCC 38088 / NRRL 8126</strain>
    </source>
</reference>
<protein>
    <submittedName>
        <fullName evidence="2">Uncharacterized protein</fullName>
    </submittedName>
</protein>
<proteinExistence type="predicted"/>
<dbReference type="GeneID" id="11516847"/>
<dbReference type="KEGG" id="ttt:THITE_2088758"/>
<evidence type="ECO:0000313" key="3">
    <source>
        <dbReference type="Proteomes" id="UP000008181"/>
    </source>
</evidence>
<dbReference type="AlphaFoldDB" id="G2R0A2"/>